<evidence type="ECO:0000313" key="7">
    <source>
        <dbReference type="EMBL" id="KAK1742155.1"/>
    </source>
</evidence>
<dbReference type="InterPro" id="IPR036390">
    <property type="entry name" value="WH_DNA-bd_sf"/>
</dbReference>
<feature type="region of interest" description="Disordered" evidence="5">
    <location>
        <begin position="188"/>
        <end position="218"/>
    </location>
</feature>
<protein>
    <submittedName>
        <fullName evidence="7">Heat shock factor family protein</fullName>
    </submittedName>
</protein>
<evidence type="ECO:0000256" key="1">
    <source>
        <dbReference type="ARBA" id="ARBA00004123"/>
    </source>
</evidence>
<gene>
    <name evidence="7" type="ORF">QTG54_006720</name>
</gene>
<dbReference type="SMART" id="SM00415">
    <property type="entry name" value="HSF"/>
    <property type="match status" value="1"/>
</dbReference>
<dbReference type="AlphaFoldDB" id="A0AAD9DDV1"/>
<reference evidence="7" key="1">
    <citation type="submission" date="2023-06" db="EMBL/GenBank/DDBJ databases">
        <title>Survivors Of The Sea: Transcriptome response of Skeletonema marinoi to long-term dormancy.</title>
        <authorList>
            <person name="Pinder M.I.M."/>
            <person name="Kourtchenko O."/>
            <person name="Robertson E.K."/>
            <person name="Larsson T."/>
            <person name="Maumus F."/>
            <person name="Osuna-Cruz C.M."/>
            <person name="Vancaester E."/>
            <person name="Stenow R."/>
            <person name="Vandepoele K."/>
            <person name="Ploug H."/>
            <person name="Bruchert V."/>
            <person name="Godhe A."/>
            <person name="Topel M."/>
        </authorList>
    </citation>
    <scope>NUCLEOTIDE SEQUENCE</scope>
    <source>
        <strain evidence="7">R05AC</strain>
    </source>
</reference>
<dbReference type="EMBL" id="JATAAI010000011">
    <property type="protein sequence ID" value="KAK1742155.1"/>
    <property type="molecule type" value="Genomic_DNA"/>
</dbReference>
<comment type="subcellular location">
    <subcellularLocation>
        <location evidence="1">Nucleus</location>
    </subcellularLocation>
</comment>
<dbReference type="Proteomes" id="UP001224775">
    <property type="component" value="Unassembled WGS sequence"/>
</dbReference>
<accession>A0AAD9DDV1</accession>
<comment type="similarity">
    <text evidence="4">Belongs to the HSF family.</text>
</comment>
<keyword evidence="8" id="KW-1185">Reference proteome</keyword>
<feature type="compositionally biased region" description="Gly residues" evidence="5">
    <location>
        <begin position="190"/>
        <end position="199"/>
    </location>
</feature>
<feature type="region of interest" description="Disordered" evidence="5">
    <location>
        <begin position="267"/>
        <end position="332"/>
    </location>
</feature>
<evidence type="ECO:0000256" key="5">
    <source>
        <dbReference type="SAM" id="MobiDB-lite"/>
    </source>
</evidence>
<keyword evidence="7" id="KW-0346">Stress response</keyword>
<evidence type="ECO:0000256" key="2">
    <source>
        <dbReference type="ARBA" id="ARBA00023125"/>
    </source>
</evidence>
<proteinExistence type="inferred from homology"/>
<organism evidence="7 8">
    <name type="scientific">Skeletonema marinoi</name>
    <dbReference type="NCBI Taxonomy" id="267567"/>
    <lineage>
        <taxon>Eukaryota</taxon>
        <taxon>Sar</taxon>
        <taxon>Stramenopiles</taxon>
        <taxon>Ochrophyta</taxon>
        <taxon>Bacillariophyta</taxon>
        <taxon>Coscinodiscophyceae</taxon>
        <taxon>Thalassiosirophycidae</taxon>
        <taxon>Thalassiosirales</taxon>
        <taxon>Skeletonemataceae</taxon>
        <taxon>Skeletonema</taxon>
        <taxon>Skeletonema marinoi-dohrnii complex</taxon>
    </lineage>
</organism>
<dbReference type="InterPro" id="IPR036388">
    <property type="entry name" value="WH-like_DNA-bd_sf"/>
</dbReference>
<sequence length="332" mass="35288">MLSDPDLVNCVTWMPHGRSWKVFNRDLFSSYALPRYFGHTNHASFVRLVNAWGFRRITSGPDRDSYYHELFLRGKSNLHCRMTRLPDAQRKTPVTKENKSPDFYEIAKNSPLPENTWQYKPHTMNNVGAARMGQSLAPTPTPFAMFGAGVLPLPGAAMEMRPGINHGQGGSSSSGRLDAVALALNPTMGGTLGSGGGLSGRPTDRGTAGGESVDSGSQNTQKLLAAAAALGQQYTNTSNASILQSLINQNHLLQALLANSKAAVDRLRTESEGGGEREGTAAAGYPNQQQNRSSNKLGGVGGTASTATGEFASGGGESDNDNDEDACRVDSK</sequence>
<name>A0AAD9DDV1_9STRA</name>
<keyword evidence="3" id="KW-0539">Nucleus</keyword>
<evidence type="ECO:0000256" key="4">
    <source>
        <dbReference type="RuleBase" id="RU004020"/>
    </source>
</evidence>
<dbReference type="PANTHER" id="PTHR10015">
    <property type="entry name" value="HEAT SHOCK TRANSCRIPTION FACTOR"/>
    <property type="match status" value="1"/>
</dbReference>
<dbReference type="GO" id="GO:0043565">
    <property type="term" value="F:sequence-specific DNA binding"/>
    <property type="evidence" value="ECO:0007669"/>
    <property type="project" value="InterPro"/>
</dbReference>
<dbReference type="SUPFAM" id="SSF46785">
    <property type="entry name" value="Winged helix' DNA-binding domain"/>
    <property type="match status" value="1"/>
</dbReference>
<dbReference type="Pfam" id="PF00447">
    <property type="entry name" value="HSF_DNA-bind"/>
    <property type="match status" value="1"/>
</dbReference>
<feature type="domain" description="HSF-type DNA-binding" evidence="6">
    <location>
        <begin position="1"/>
        <end position="85"/>
    </location>
</feature>
<evidence type="ECO:0000313" key="8">
    <source>
        <dbReference type="Proteomes" id="UP001224775"/>
    </source>
</evidence>
<dbReference type="GO" id="GO:0003700">
    <property type="term" value="F:DNA-binding transcription factor activity"/>
    <property type="evidence" value="ECO:0007669"/>
    <property type="project" value="InterPro"/>
</dbReference>
<feature type="compositionally biased region" description="Polar residues" evidence="5">
    <location>
        <begin position="286"/>
        <end position="296"/>
    </location>
</feature>
<evidence type="ECO:0000256" key="3">
    <source>
        <dbReference type="ARBA" id="ARBA00023242"/>
    </source>
</evidence>
<comment type="caution">
    <text evidence="7">The sequence shown here is derived from an EMBL/GenBank/DDBJ whole genome shotgun (WGS) entry which is preliminary data.</text>
</comment>
<dbReference type="PANTHER" id="PTHR10015:SF206">
    <property type="entry name" value="HSF-TYPE DNA-BINDING DOMAIN-CONTAINING PROTEIN"/>
    <property type="match status" value="1"/>
</dbReference>
<dbReference type="GO" id="GO:0005634">
    <property type="term" value="C:nucleus"/>
    <property type="evidence" value="ECO:0007669"/>
    <property type="project" value="UniProtKB-SubCell"/>
</dbReference>
<dbReference type="FunFam" id="1.10.10.10:FF:000479">
    <property type="entry name" value="Predicted protein"/>
    <property type="match status" value="1"/>
</dbReference>
<evidence type="ECO:0000259" key="6">
    <source>
        <dbReference type="SMART" id="SM00415"/>
    </source>
</evidence>
<dbReference type="InterPro" id="IPR000232">
    <property type="entry name" value="HSF_DNA-bd"/>
</dbReference>
<dbReference type="Gene3D" id="1.10.10.10">
    <property type="entry name" value="Winged helix-like DNA-binding domain superfamily/Winged helix DNA-binding domain"/>
    <property type="match status" value="1"/>
</dbReference>
<keyword evidence="2" id="KW-0238">DNA-binding</keyword>
<feature type="compositionally biased region" description="Basic and acidic residues" evidence="5">
    <location>
        <begin position="267"/>
        <end position="279"/>
    </location>
</feature>